<sequence>MAAGRRQTAKTMAKESENLALIPYEIVEDMRGNLPCVKYTHRATMDHKQDPEKPKSWPKFILRVDHRMCEYLTSGKKTRLATLSSYLKVWILLKVARGLTRGSFEVKPFTDDKVEKNQHQVAISMLRSSEARTKKPGQNVTLVQGLKLGSKVGRAKIMSSLLGVAALFTSFDIPINSAMEG</sequence>
<dbReference type="EMBL" id="CP144690">
    <property type="protein sequence ID" value="WVY92165.1"/>
    <property type="molecule type" value="Genomic_DNA"/>
</dbReference>
<dbReference type="GO" id="GO:0006364">
    <property type="term" value="P:rRNA processing"/>
    <property type="evidence" value="ECO:0007669"/>
    <property type="project" value="TreeGrafter"/>
</dbReference>
<protein>
    <submittedName>
        <fullName evidence="2">Uncharacterized protein</fullName>
    </submittedName>
</protein>
<dbReference type="GO" id="GO:0003723">
    <property type="term" value="F:RNA binding"/>
    <property type="evidence" value="ECO:0007669"/>
    <property type="project" value="InterPro"/>
</dbReference>
<dbReference type="InterPro" id="IPR004659">
    <property type="entry name" value="RNase_E/G"/>
</dbReference>
<evidence type="ECO:0000313" key="2">
    <source>
        <dbReference type="EMBL" id="WVY92165.1"/>
    </source>
</evidence>
<keyword evidence="1" id="KW-0378">Hydrolase</keyword>
<evidence type="ECO:0000313" key="3">
    <source>
        <dbReference type="Proteomes" id="UP001374535"/>
    </source>
</evidence>
<dbReference type="GO" id="GO:0004540">
    <property type="term" value="F:RNA nuclease activity"/>
    <property type="evidence" value="ECO:0007669"/>
    <property type="project" value="InterPro"/>
</dbReference>
<accession>A0AAQ3MJP7</accession>
<organism evidence="2 3">
    <name type="scientific">Vigna mungo</name>
    <name type="common">Black gram</name>
    <name type="synonym">Phaseolus mungo</name>
    <dbReference type="NCBI Taxonomy" id="3915"/>
    <lineage>
        <taxon>Eukaryota</taxon>
        <taxon>Viridiplantae</taxon>
        <taxon>Streptophyta</taxon>
        <taxon>Embryophyta</taxon>
        <taxon>Tracheophyta</taxon>
        <taxon>Spermatophyta</taxon>
        <taxon>Magnoliopsida</taxon>
        <taxon>eudicotyledons</taxon>
        <taxon>Gunneridae</taxon>
        <taxon>Pentapetalae</taxon>
        <taxon>rosids</taxon>
        <taxon>fabids</taxon>
        <taxon>Fabales</taxon>
        <taxon>Fabaceae</taxon>
        <taxon>Papilionoideae</taxon>
        <taxon>50 kb inversion clade</taxon>
        <taxon>NPAAA clade</taxon>
        <taxon>indigoferoid/millettioid clade</taxon>
        <taxon>Phaseoleae</taxon>
        <taxon>Vigna</taxon>
    </lineage>
</organism>
<reference evidence="2 3" key="1">
    <citation type="journal article" date="2023" name="Life. Sci Alliance">
        <title>Evolutionary insights into 3D genome organization and epigenetic landscape of Vigna mungo.</title>
        <authorList>
            <person name="Junaid A."/>
            <person name="Singh B."/>
            <person name="Bhatia S."/>
        </authorList>
    </citation>
    <scope>NUCLEOTIDE SEQUENCE [LARGE SCALE GENOMIC DNA]</scope>
    <source>
        <strain evidence="2">Urdbean</strain>
    </source>
</reference>
<evidence type="ECO:0000256" key="1">
    <source>
        <dbReference type="ARBA" id="ARBA00022722"/>
    </source>
</evidence>
<gene>
    <name evidence="2" type="ORF">V8G54_037679</name>
</gene>
<dbReference type="PANTHER" id="PTHR30001:SF1">
    <property type="entry name" value="RIBONUCLEASE E_G-LIKE PROTEIN, CHLOROPLASTIC"/>
    <property type="match status" value="1"/>
</dbReference>
<keyword evidence="1" id="KW-0540">Nuclease</keyword>
<keyword evidence="3" id="KW-1185">Reference proteome</keyword>
<dbReference type="GO" id="GO:0005737">
    <property type="term" value="C:cytoplasm"/>
    <property type="evidence" value="ECO:0007669"/>
    <property type="project" value="TreeGrafter"/>
</dbReference>
<dbReference type="Proteomes" id="UP001374535">
    <property type="component" value="Chromosome 11"/>
</dbReference>
<proteinExistence type="predicted"/>
<dbReference type="AlphaFoldDB" id="A0AAQ3MJP7"/>
<dbReference type="PANTHER" id="PTHR30001">
    <property type="entry name" value="RIBONUCLEASE"/>
    <property type="match status" value="1"/>
</dbReference>
<name>A0AAQ3MJP7_VIGMU</name>